<evidence type="ECO:0000313" key="8">
    <source>
        <dbReference type="EMBL" id="MEK0306811.1"/>
    </source>
</evidence>
<gene>
    <name evidence="8" type="ORF">V8P97_04960</name>
</gene>
<comment type="caution">
    <text evidence="8">The sequence shown here is derived from an EMBL/GenBank/DDBJ whole genome shotgun (WGS) entry which is preliminary data.</text>
</comment>
<dbReference type="SUPFAM" id="SSF63999">
    <property type="entry name" value="Thiamin pyrophosphokinase, catalytic domain"/>
    <property type="match status" value="1"/>
</dbReference>
<evidence type="ECO:0000256" key="4">
    <source>
        <dbReference type="ARBA" id="ARBA00022840"/>
    </source>
</evidence>
<keyword evidence="4" id="KW-0067">ATP-binding</keyword>
<organism evidence="8 9">
    <name type="scientific">Bifidobacterium favimelis</name>
    <dbReference type="NCBI Taxonomy" id="3122979"/>
    <lineage>
        <taxon>Bacteria</taxon>
        <taxon>Bacillati</taxon>
        <taxon>Actinomycetota</taxon>
        <taxon>Actinomycetes</taxon>
        <taxon>Bifidobacteriales</taxon>
        <taxon>Bifidobacteriaceae</taxon>
        <taxon>Bifidobacterium</taxon>
    </lineage>
</organism>
<sequence>MVRINRGTCHIWGAGDYYGNEGLPAAGDCVIAADGGADRASLAGVTPDLIIGDFDSIGPRPAPPGTDICRLPADKDDTDMLAAAKIGWQRGYIRFRIYGGLGGRIDHTLANLNLLNRITAAGGQALLYGSGSIVTALSRGSLSFPAWRPKGNRTISVLSSSDLSRGVWERGLRYEVEGMSMTDTEVTGVSNEFLPGRPSRIEVASGTVYVTFPDKAPEPTWATDMTAAPSLGEVTRERSHWLTVGRYLPEEPHEGEPDKERVSGRDEI</sequence>
<dbReference type="RefSeq" id="WP_340469365.1">
    <property type="nucleotide sequence ID" value="NZ_JBANBB010000001.1"/>
</dbReference>
<dbReference type="GO" id="GO:0004788">
    <property type="term" value="F:thiamine diphosphokinase activity"/>
    <property type="evidence" value="ECO:0007669"/>
    <property type="project" value="UniProtKB-EC"/>
</dbReference>
<reference evidence="8 9" key="1">
    <citation type="submission" date="2024-02" db="EMBL/GenBank/DDBJ databases">
        <title>Bifidobacterium honeyensis sp. nov., isolated from the comb honey.</title>
        <authorList>
            <person name="Liu W."/>
            <person name="Li Y."/>
        </authorList>
    </citation>
    <scope>NUCLEOTIDE SEQUENCE [LARGE SCALE GENOMIC DNA]</scope>
    <source>
        <strain evidence="8 9">IMAU50988</strain>
    </source>
</reference>
<name>A0ABU8ZNI5_9BIFI</name>
<dbReference type="PANTHER" id="PTHR41299:SF1">
    <property type="entry name" value="THIAMINE PYROPHOSPHOKINASE"/>
    <property type="match status" value="1"/>
</dbReference>
<dbReference type="InterPro" id="IPR007371">
    <property type="entry name" value="TPK_catalytic"/>
</dbReference>
<dbReference type="NCBIfam" id="TIGR01378">
    <property type="entry name" value="thi_PPkinase"/>
    <property type="match status" value="1"/>
</dbReference>
<evidence type="ECO:0000259" key="7">
    <source>
        <dbReference type="Pfam" id="PF04263"/>
    </source>
</evidence>
<dbReference type="CDD" id="cd07995">
    <property type="entry name" value="TPK"/>
    <property type="match status" value="1"/>
</dbReference>
<proteinExistence type="predicted"/>
<evidence type="ECO:0000256" key="6">
    <source>
        <dbReference type="SAM" id="MobiDB-lite"/>
    </source>
</evidence>
<evidence type="ECO:0000256" key="3">
    <source>
        <dbReference type="ARBA" id="ARBA00022777"/>
    </source>
</evidence>
<keyword evidence="3" id="KW-0418">Kinase</keyword>
<feature type="domain" description="Thiamin pyrophosphokinase catalytic" evidence="7">
    <location>
        <begin position="28"/>
        <end position="118"/>
    </location>
</feature>
<feature type="region of interest" description="Disordered" evidence="6">
    <location>
        <begin position="245"/>
        <end position="268"/>
    </location>
</feature>
<evidence type="ECO:0000256" key="2">
    <source>
        <dbReference type="ARBA" id="ARBA00022741"/>
    </source>
</evidence>
<dbReference type="EMBL" id="JBANBB010000001">
    <property type="protein sequence ID" value="MEK0306811.1"/>
    <property type="molecule type" value="Genomic_DNA"/>
</dbReference>
<evidence type="ECO:0000256" key="1">
    <source>
        <dbReference type="ARBA" id="ARBA00022679"/>
    </source>
</evidence>
<dbReference type="InterPro" id="IPR006282">
    <property type="entry name" value="Thi_PPkinase"/>
</dbReference>
<keyword evidence="1 8" id="KW-0808">Transferase</keyword>
<feature type="compositionally biased region" description="Basic and acidic residues" evidence="6">
    <location>
        <begin position="248"/>
        <end position="268"/>
    </location>
</feature>
<evidence type="ECO:0000313" key="9">
    <source>
        <dbReference type="Proteomes" id="UP001373159"/>
    </source>
</evidence>
<protein>
    <recommendedName>
        <fullName evidence="5">Thiamine diphosphokinase</fullName>
        <ecNumber evidence="5">2.7.6.2</ecNumber>
    </recommendedName>
</protein>
<dbReference type="InterPro" id="IPR053149">
    <property type="entry name" value="TPK"/>
</dbReference>
<evidence type="ECO:0000256" key="5">
    <source>
        <dbReference type="NCBIfam" id="TIGR01378"/>
    </source>
</evidence>
<dbReference type="Gene3D" id="3.40.50.10240">
    <property type="entry name" value="Thiamin pyrophosphokinase, catalytic domain"/>
    <property type="match status" value="1"/>
</dbReference>
<accession>A0ABU8ZNI5</accession>
<dbReference type="InterPro" id="IPR036759">
    <property type="entry name" value="TPK_catalytic_sf"/>
</dbReference>
<dbReference type="PANTHER" id="PTHR41299">
    <property type="entry name" value="THIAMINE PYROPHOSPHOKINASE"/>
    <property type="match status" value="1"/>
</dbReference>
<dbReference type="EC" id="2.7.6.2" evidence="5"/>
<dbReference type="Proteomes" id="UP001373159">
    <property type="component" value="Unassembled WGS sequence"/>
</dbReference>
<dbReference type="Pfam" id="PF04263">
    <property type="entry name" value="TPK_catalytic"/>
    <property type="match status" value="1"/>
</dbReference>
<keyword evidence="9" id="KW-1185">Reference proteome</keyword>
<keyword evidence="2" id="KW-0547">Nucleotide-binding</keyword>